<evidence type="ECO:0000256" key="1">
    <source>
        <dbReference type="ARBA" id="ARBA00004651"/>
    </source>
</evidence>
<dbReference type="AlphaFoldDB" id="A0A5D0CPA3"/>
<keyword evidence="4 6" id="KW-1133">Transmembrane helix</keyword>
<evidence type="ECO:0000256" key="4">
    <source>
        <dbReference type="ARBA" id="ARBA00022989"/>
    </source>
</evidence>
<dbReference type="Proteomes" id="UP000325218">
    <property type="component" value="Unassembled WGS sequence"/>
</dbReference>
<keyword evidence="3 6" id="KW-0812">Transmembrane</keyword>
<evidence type="ECO:0000256" key="5">
    <source>
        <dbReference type="ARBA" id="ARBA00023136"/>
    </source>
</evidence>
<dbReference type="OrthoDB" id="2182285at2"/>
<dbReference type="InterPro" id="IPR003740">
    <property type="entry name" value="YitT"/>
</dbReference>
<sequence>MIFAGSMIQGFAMAVFLFPHAIPSGGAAGLAVLLNYWFQLPMSIGLWLMNFLFLITSIQYLGKISAVGTIGVITTTAVSVNFFEVYFRSPFENIWLDLLIGSIFLGLGITLLLKQRVSNGGIGFVALALSKQKKVDPGKALFWMNGFIFLLTAVVINWQIVIQALLCQWLSTRIVSWLYRVSFPPVLQMAWRNKRDG</sequence>
<dbReference type="GO" id="GO:0005886">
    <property type="term" value="C:plasma membrane"/>
    <property type="evidence" value="ECO:0007669"/>
    <property type="project" value="UniProtKB-SubCell"/>
</dbReference>
<gene>
    <name evidence="7" type="ORF">FRY98_19710</name>
</gene>
<evidence type="ECO:0000256" key="3">
    <source>
        <dbReference type="ARBA" id="ARBA00022692"/>
    </source>
</evidence>
<feature type="transmembrane region" description="Helical" evidence="6">
    <location>
        <begin position="67"/>
        <end position="87"/>
    </location>
</feature>
<evidence type="ECO:0000256" key="6">
    <source>
        <dbReference type="SAM" id="Phobius"/>
    </source>
</evidence>
<keyword evidence="8" id="KW-1185">Reference proteome</keyword>
<dbReference type="PANTHER" id="PTHR33545:SF9">
    <property type="entry name" value="UPF0750 MEMBRANE PROTEIN YITE"/>
    <property type="match status" value="1"/>
</dbReference>
<evidence type="ECO:0000256" key="2">
    <source>
        <dbReference type="ARBA" id="ARBA00022475"/>
    </source>
</evidence>
<dbReference type="PANTHER" id="PTHR33545">
    <property type="entry name" value="UPF0750 MEMBRANE PROTEIN YITT-RELATED"/>
    <property type="match status" value="1"/>
</dbReference>
<accession>A0A5D0CPA3</accession>
<feature type="transmembrane region" description="Helical" evidence="6">
    <location>
        <begin position="93"/>
        <end position="113"/>
    </location>
</feature>
<name>A0A5D0CPA3_9BACL</name>
<evidence type="ECO:0000313" key="7">
    <source>
        <dbReference type="EMBL" id="TYA11753.1"/>
    </source>
</evidence>
<reference evidence="7 8" key="1">
    <citation type="submission" date="2019-08" db="EMBL/GenBank/DDBJ databases">
        <title>Genome sequencing of Paenibacillus faecis DSM 23593(T).</title>
        <authorList>
            <person name="Kook J.-K."/>
            <person name="Park S.-N."/>
            <person name="Lim Y.K."/>
        </authorList>
    </citation>
    <scope>NUCLEOTIDE SEQUENCE [LARGE SCALE GENOMIC DNA]</scope>
    <source>
        <strain evidence="7 8">DSM 23593</strain>
    </source>
</reference>
<comment type="subcellular location">
    <subcellularLocation>
        <location evidence="1">Cell membrane</location>
        <topology evidence="1">Multi-pass membrane protein</topology>
    </subcellularLocation>
</comment>
<dbReference type="EMBL" id="VSDO01000004">
    <property type="protein sequence ID" value="TYA11753.1"/>
    <property type="molecule type" value="Genomic_DNA"/>
</dbReference>
<keyword evidence="2" id="KW-1003">Cell membrane</keyword>
<protein>
    <submittedName>
        <fullName evidence="7">YitT family protein</fullName>
    </submittedName>
</protein>
<comment type="caution">
    <text evidence="7">The sequence shown here is derived from an EMBL/GenBank/DDBJ whole genome shotgun (WGS) entry which is preliminary data.</text>
</comment>
<feature type="transmembrane region" description="Helical" evidence="6">
    <location>
        <begin position="140"/>
        <end position="162"/>
    </location>
</feature>
<keyword evidence="5 6" id="KW-0472">Membrane</keyword>
<proteinExistence type="predicted"/>
<evidence type="ECO:0000313" key="8">
    <source>
        <dbReference type="Proteomes" id="UP000325218"/>
    </source>
</evidence>
<dbReference type="InterPro" id="IPR051461">
    <property type="entry name" value="UPF0750_membrane"/>
</dbReference>
<feature type="transmembrane region" description="Helical" evidence="6">
    <location>
        <begin position="37"/>
        <end position="55"/>
    </location>
</feature>
<dbReference type="Pfam" id="PF02588">
    <property type="entry name" value="YitT_membrane"/>
    <property type="match status" value="1"/>
</dbReference>
<organism evidence="7 8">
    <name type="scientific">Paenibacillus faecis</name>
    <dbReference type="NCBI Taxonomy" id="862114"/>
    <lineage>
        <taxon>Bacteria</taxon>
        <taxon>Bacillati</taxon>
        <taxon>Bacillota</taxon>
        <taxon>Bacilli</taxon>
        <taxon>Bacillales</taxon>
        <taxon>Paenibacillaceae</taxon>
        <taxon>Paenibacillus</taxon>
    </lineage>
</organism>